<keyword evidence="1" id="KW-0732">Signal</keyword>
<feature type="signal peptide" evidence="1">
    <location>
        <begin position="1"/>
        <end position="32"/>
    </location>
</feature>
<accession>A0ABN1KAW1</accession>
<gene>
    <name evidence="2" type="ORF">GCM10009107_43360</name>
</gene>
<evidence type="ECO:0000313" key="3">
    <source>
        <dbReference type="Proteomes" id="UP001500279"/>
    </source>
</evidence>
<organism evidence="2 3">
    <name type="scientific">Ideonella azotifigens</name>
    <dbReference type="NCBI Taxonomy" id="513160"/>
    <lineage>
        <taxon>Bacteria</taxon>
        <taxon>Pseudomonadati</taxon>
        <taxon>Pseudomonadota</taxon>
        <taxon>Betaproteobacteria</taxon>
        <taxon>Burkholderiales</taxon>
        <taxon>Sphaerotilaceae</taxon>
        <taxon>Ideonella</taxon>
    </lineage>
</organism>
<comment type="caution">
    <text evidence="2">The sequence shown here is derived from an EMBL/GenBank/DDBJ whole genome shotgun (WGS) entry which is preliminary data.</text>
</comment>
<keyword evidence="3" id="KW-1185">Reference proteome</keyword>
<dbReference type="EMBL" id="BAAAEW010000026">
    <property type="protein sequence ID" value="GAA0760642.1"/>
    <property type="molecule type" value="Genomic_DNA"/>
</dbReference>
<dbReference type="Proteomes" id="UP001500279">
    <property type="component" value="Unassembled WGS sequence"/>
</dbReference>
<sequence length="428" mass="47133">MNPQSPLRRFSRTLFVMLSQLVGLAASLPAHAADSSEPFELKASLKYANASDQYLMVYSSNEATSGPNIYSRALKSDGTPLGTDVRLSSQTGKMTKPVLAYGAKSERFLVVWGRKLADESRAEIVGMSLGLSGGVVHEEFRISVSDLYDQRPSIAYCPGRDRFLVTWSRGAQYDYENGDSDVYGQFIAGDGSLMQGGNFLIATGAKNQFKQDVDCDELNDRFLVVWEDQRQEASKDDIYGQLLSSDGTLLGNNFLIASTPDTERRPVVAASAKTGTYLVVWEVEMADASVRMFSQTIDPNGNVLGTPTLIGSNLGGDRNRAAVAYLKQQDMFLVAFDNSAFGDYSDGIYGQFVASNGKLRQYAFPLTIAQKGQYRPDVAAARNTFLAVWTDYRTTVNKDSTHNVYEYFGRVIGNDMALSSRWKNPESK</sequence>
<evidence type="ECO:0000313" key="2">
    <source>
        <dbReference type="EMBL" id="GAA0760642.1"/>
    </source>
</evidence>
<evidence type="ECO:0000256" key="1">
    <source>
        <dbReference type="SAM" id="SignalP"/>
    </source>
</evidence>
<name>A0ABN1KAW1_9BURK</name>
<proteinExistence type="predicted"/>
<feature type="chain" id="PRO_5046372703" evidence="1">
    <location>
        <begin position="33"/>
        <end position="428"/>
    </location>
</feature>
<reference evidence="2 3" key="1">
    <citation type="journal article" date="2019" name="Int. J. Syst. Evol. Microbiol.">
        <title>The Global Catalogue of Microorganisms (GCM) 10K type strain sequencing project: providing services to taxonomists for standard genome sequencing and annotation.</title>
        <authorList>
            <consortium name="The Broad Institute Genomics Platform"/>
            <consortium name="The Broad Institute Genome Sequencing Center for Infectious Disease"/>
            <person name="Wu L."/>
            <person name="Ma J."/>
        </authorList>
    </citation>
    <scope>NUCLEOTIDE SEQUENCE [LARGE SCALE GENOMIC DNA]</scope>
    <source>
        <strain evidence="2 3">JCM 15503</strain>
    </source>
</reference>
<protein>
    <submittedName>
        <fullName evidence="2">Uncharacterized protein</fullName>
    </submittedName>
</protein>